<gene>
    <name evidence="2" type="ORF">PIB30_084087</name>
</gene>
<name>A0ABU6QS27_9FABA</name>
<reference evidence="2 3" key="1">
    <citation type="journal article" date="2023" name="Plants (Basel)">
        <title>Bridging the Gap: Combining Genomics and Transcriptomics Approaches to Understand Stylosanthes scabra, an Orphan Legume from the Brazilian Caatinga.</title>
        <authorList>
            <person name="Ferreira-Neto J.R.C."/>
            <person name="da Silva M.D."/>
            <person name="Binneck E."/>
            <person name="de Melo N.F."/>
            <person name="da Silva R.H."/>
            <person name="de Melo A.L.T.M."/>
            <person name="Pandolfi V."/>
            <person name="Bustamante F.O."/>
            <person name="Brasileiro-Vidal A.C."/>
            <person name="Benko-Iseppon A.M."/>
        </authorList>
    </citation>
    <scope>NUCLEOTIDE SEQUENCE [LARGE SCALE GENOMIC DNA]</scope>
    <source>
        <tissue evidence="2">Leaves</tissue>
    </source>
</reference>
<feature type="region of interest" description="Disordered" evidence="1">
    <location>
        <begin position="1"/>
        <end position="39"/>
    </location>
</feature>
<sequence length="117" mass="12587">MTATTAPFPTTKTRRMNRTAAAVTASERSEGDGGGSWPVRFESSTAAVVFGYGRRHGGTEEASLRPLHRVTVPASPTAMTEMNFSLFVDFLFSQRWQGHGGSVNGGGDNPKAVVWRL</sequence>
<evidence type="ECO:0000313" key="2">
    <source>
        <dbReference type="EMBL" id="MED6114820.1"/>
    </source>
</evidence>
<dbReference type="EMBL" id="JASCZI010001353">
    <property type="protein sequence ID" value="MED6114820.1"/>
    <property type="molecule type" value="Genomic_DNA"/>
</dbReference>
<dbReference type="Proteomes" id="UP001341840">
    <property type="component" value="Unassembled WGS sequence"/>
</dbReference>
<feature type="compositionally biased region" description="Low complexity" evidence="1">
    <location>
        <begin position="1"/>
        <end position="11"/>
    </location>
</feature>
<keyword evidence="3" id="KW-1185">Reference proteome</keyword>
<proteinExistence type="predicted"/>
<protein>
    <submittedName>
        <fullName evidence="2">Uncharacterized protein</fullName>
    </submittedName>
</protein>
<accession>A0ABU6QS27</accession>
<evidence type="ECO:0000256" key="1">
    <source>
        <dbReference type="SAM" id="MobiDB-lite"/>
    </source>
</evidence>
<organism evidence="2 3">
    <name type="scientific">Stylosanthes scabra</name>
    <dbReference type="NCBI Taxonomy" id="79078"/>
    <lineage>
        <taxon>Eukaryota</taxon>
        <taxon>Viridiplantae</taxon>
        <taxon>Streptophyta</taxon>
        <taxon>Embryophyta</taxon>
        <taxon>Tracheophyta</taxon>
        <taxon>Spermatophyta</taxon>
        <taxon>Magnoliopsida</taxon>
        <taxon>eudicotyledons</taxon>
        <taxon>Gunneridae</taxon>
        <taxon>Pentapetalae</taxon>
        <taxon>rosids</taxon>
        <taxon>fabids</taxon>
        <taxon>Fabales</taxon>
        <taxon>Fabaceae</taxon>
        <taxon>Papilionoideae</taxon>
        <taxon>50 kb inversion clade</taxon>
        <taxon>dalbergioids sensu lato</taxon>
        <taxon>Dalbergieae</taxon>
        <taxon>Pterocarpus clade</taxon>
        <taxon>Stylosanthes</taxon>
    </lineage>
</organism>
<evidence type="ECO:0000313" key="3">
    <source>
        <dbReference type="Proteomes" id="UP001341840"/>
    </source>
</evidence>
<comment type="caution">
    <text evidence="2">The sequence shown here is derived from an EMBL/GenBank/DDBJ whole genome shotgun (WGS) entry which is preliminary data.</text>
</comment>